<dbReference type="SFLD" id="SFLDG00358">
    <property type="entry name" value="Main_(cytGST)"/>
    <property type="match status" value="1"/>
</dbReference>
<dbReference type="RefSeq" id="WP_045955579.1">
    <property type="nucleotide sequence ID" value="NZ_JXXV01000016.1"/>
</dbReference>
<dbReference type="STRING" id="579748.TW81_10130"/>
<dbReference type="Pfam" id="PF00043">
    <property type="entry name" value="GST_C"/>
    <property type="match status" value="1"/>
</dbReference>
<dbReference type="Proteomes" id="UP000033673">
    <property type="component" value="Unassembled WGS sequence"/>
</dbReference>
<evidence type="ECO:0000256" key="1">
    <source>
        <dbReference type="ARBA" id="ARBA00010007"/>
    </source>
</evidence>
<dbReference type="Gene3D" id="1.20.1050.10">
    <property type="match status" value="1"/>
</dbReference>
<feature type="domain" description="GST C-terminal" evidence="3">
    <location>
        <begin position="90"/>
        <end position="216"/>
    </location>
</feature>
<dbReference type="InterPro" id="IPR004046">
    <property type="entry name" value="GST_C"/>
</dbReference>
<evidence type="ECO:0000259" key="2">
    <source>
        <dbReference type="PROSITE" id="PS50404"/>
    </source>
</evidence>
<dbReference type="Pfam" id="PF13417">
    <property type="entry name" value="GST_N_3"/>
    <property type="match status" value="1"/>
</dbReference>
<keyword evidence="4" id="KW-0413">Isomerase</keyword>
<protein>
    <submittedName>
        <fullName evidence="4">Maleylacetoacetate isomerase</fullName>
    </submittedName>
</protein>
<keyword evidence="5" id="KW-1185">Reference proteome</keyword>
<dbReference type="InterPro" id="IPR034330">
    <property type="entry name" value="GST_Zeta_C"/>
</dbReference>
<dbReference type="PANTHER" id="PTHR42673:SF21">
    <property type="entry name" value="GLUTATHIONE S-TRANSFERASE YFCF"/>
    <property type="match status" value="1"/>
</dbReference>
<dbReference type="PANTHER" id="PTHR42673">
    <property type="entry name" value="MALEYLACETOACETATE ISOMERASE"/>
    <property type="match status" value="1"/>
</dbReference>
<dbReference type="NCBIfam" id="TIGR01262">
    <property type="entry name" value="maiA"/>
    <property type="match status" value="1"/>
</dbReference>
<accession>A0A0F4NMK2</accession>
<comment type="similarity">
    <text evidence="1">Belongs to the GST superfamily. Zeta family.</text>
</comment>
<evidence type="ECO:0000313" key="4">
    <source>
        <dbReference type="EMBL" id="KJY83341.1"/>
    </source>
</evidence>
<dbReference type="FunFam" id="1.20.1050.10:FF:000017">
    <property type="entry name" value="Maleylacetoacetate isomerase"/>
    <property type="match status" value="1"/>
</dbReference>
<dbReference type="GO" id="GO:0006749">
    <property type="term" value="P:glutathione metabolic process"/>
    <property type="evidence" value="ECO:0007669"/>
    <property type="project" value="TreeGrafter"/>
</dbReference>
<dbReference type="PROSITE" id="PS50404">
    <property type="entry name" value="GST_NTER"/>
    <property type="match status" value="1"/>
</dbReference>
<feature type="domain" description="GST N-terminal" evidence="2">
    <location>
        <begin position="2"/>
        <end position="85"/>
    </location>
</feature>
<dbReference type="GO" id="GO:0004364">
    <property type="term" value="F:glutathione transferase activity"/>
    <property type="evidence" value="ECO:0007669"/>
    <property type="project" value="TreeGrafter"/>
</dbReference>
<dbReference type="GO" id="GO:0006559">
    <property type="term" value="P:L-phenylalanine catabolic process"/>
    <property type="evidence" value="ECO:0007669"/>
    <property type="project" value="TreeGrafter"/>
</dbReference>
<evidence type="ECO:0000259" key="3">
    <source>
        <dbReference type="PROSITE" id="PS50405"/>
    </source>
</evidence>
<dbReference type="AlphaFoldDB" id="A0A0F4NMK2"/>
<comment type="caution">
    <text evidence="4">The sequence shown here is derived from an EMBL/GenBank/DDBJ whole genome shotgun (WGS) entry which is preliminary data.</text>
</comment>
<organism evidence="4 5">
    <name type="scientific">Vibrio galatheae</name>
    <dbReference type="NCBI Taxonomy" id="579748"/>
    <lineage>
        <taxon>Bacteria</taxon>
        <taxon>Pseudomonadati</taxon>
        <taxon>Pseudomonadota</taxon>
        <taxon>Gammaproteobacteria</taxon>
        <taxon>Vibrionales</taxon>
        <taxon>Vibrionaceae</taxon>
        <taxon>Vibrio</taxon>
    </lineage>
</organism>
<dbReference type="InterPro" id="IPR040079">
    <property type="entry name" value="Glutathione_S-Trfase"/>
</dbReference>
<proteinExistence type="inferred from homology"/>
<dbReference type="EMBL" id="JXXV01000016">
    <property type="protein sequence ID" value="KJY83341.1"/>
    <property type="molecule type" value="Genomic_DNA"/>
</dbReference>
<dbReference type="SFLD" id="SFLDS00019">
    <property type="entry name" value="Glutathione_Transferase_(cytos"/>
    <property type="match status" value="1"/>
</dbReference>
<dbReference type="InterPro" id="IPR036282">
    <property type="entry name" value="Glutathione-S-Trfase_C_sf"/>
</dbReference>
<dbReference type="SUPFAM" id="SSF52833">
    <property type="entry name" value="Thioredoxin-like"/>
    <property type="match status" value="1"/>
</dbReference>
<dbReference type="OrthoDB" id="509852at2"/>
<dbReference type="Gene3D" id="3.40.30.10">
    <property type="entry name" value="Glutaredoxin"/>
    <property type="match status" value="1"/>
</dbReference>
<dbReference type="GO" id="GO:0005737">
    <property type="term" value="C:cytoplasm"/>
    <property type="evidence" value="ECO:0007669"/>
    <property type="project" value="InterPro"/>
</dbReference>
<dbReference type="CDD" id="cd03191">
    <property type="entry name" value="GST_C_Zeta"/>
    <property type="match status" value="1"/>
</dbReference>
<dbReference type="InterPro" id="IPR010987">
    <property type="entry name" value="Glutathione-S-Trfase_C-like"/>
</dbReference>
<dbReference type="PROSITE" id="PS50405">
    <property type="entry name" value="GST_CTER"/>
    <property type="match status" value="1"/>
</dbReference>
<dbReference type="InterPro" id="IPR036249">
    <property type="entry name" value="Thioredoxin-like_sf"/>
</dbReference>
<dbReference type="SUPFAM" id="SSF47616">
    <property type="entry name" value="GST C-terminal domain-like"/>
    <property type="match status" value="1"/>
</dbReference>
<name>A0A0F4NMK2_9VIBR</name>
<dbReference type="PATRIC" id="fig|579748.3.peg.2082"/>
<dbReference type="FunFam" id="3.40.30.10:FF:000293">
    <property type="entry name" value="Maleylacetoacetate isomerase MaiA"/>
    <property type="match status" value="1"/>
</dbReference>
<gene>
    <name evidence="4" type="ORF">TW81_10130</name>
</gene>
<dbReference type="GO" id="GO:0016034">
    <property type="term" value="F:maleylacetoacetate isomerase activity"/>
    <property type="evidence" value="ECO:0007669"/>
    <property type="project" value="TreeGrafter"/>
</dbReference>
<sequence>MGERVLYGYWRSSAAYRVRIALNLKGLSYQQRSIHLIKNGGEQHSAEFQQLNPNQLVPVLVDGDWVLNQSLAIIDYLDETYPDQLLTPQDPQRRYLVKALAQDIAIDVHPLNNLRVLQYLSGQLNVSDEDKNQWYHHWIHQGFSALETRLAASSGQYCVGDEVTLVDVCLVPQVYNANRFNVDLSGYPIIERVTMSLNDLDAFKRAAPEVQPDANAGS</sequence>
<dbReference type="InterPro" id="IPR004045">
    <property type="entry name" value="Glutathione_S-Trfase_N"/>
</dbReference>
<evidence type="ECO:0000313" key="5">
    <source>
        <dbReference type="Proteomes" id="UP000033673"/>
    </source>
</evidence>
<dbReference type="InterPro" id="IPR034333">
    <property type="entry name" value="GST_Zeta_N"/>
</dbReference>
<dbReference type="CDD" id="cd03042">
    <property type="entry name" value="GST_N_Zeta"/>
    <property type="match status" value="1"/>
</dbReference>
<reference evidence="4 5" key="1">
    <citation type="journal article" date="2015" name="BMC Genomics">
        <title>Genome mining reveals unlocked bioactive potential of marine Gram-negative bacteria.</title>
        <authorList>
            <person name="Machado H."/>
            <person name="Sonnenschein E.C."/>
            <person name="Melchiorsen J."/>
            <person name="Gram L."/>
        </authorList>
    </citation>
    <scope>NUCLEOTIDE SEQUENCE [LARGE SCALE GENOMIC DNA]</scope>
    <source>
        <strain evidence="4 5">S2757</strain>
    </source>
</reference>
<dbReference type="InterPro" id="IPR005955">
    <property type="entry name" value="GST_Zeta"/>
</dbReference>